<feature type="transmembrane region" description="Helical" evidence="11">
    <location>
        <begin position="617"/>
        <end position="641"/>
    </location>
</feature>
<dbReference type="InterPro" id="IPR008928">
    <property type="entry name" value="6-hairpin_glycosidase_sf"/>
</dbReference>
<dbReference type="KEGG" id="cmax:111492020"/>
<keyword evidence="3 8" id="KW-0378">Hydrolase</keyword>
<dbReference type="InterPro" id="IPR001701">
    <property type="entry name" value="Glyco_hydro_9"/>
</dbReference>
<keyword evidence="11" id="KW-1133">Transmembrane helix</keyword>
<dbReference type="RefSeq" id="XP_022996939.1">
    <property type="nucleotide sequence ID" value="XM_023141171.1"/>
</dbReference>
<evidence type="ECO:0000256" key="2">
    <source>
        <dbReference type="ARBA" id="ARBA00007072"/>
    </source>
</evidence>
<keyword evidence="13" id="KW-1185">Reference proteome</keyword>
<evidence type="ECO:0000256" key="5">
    <source>
        <dbReference type="ARBA" id="ARBA00023277"/>
    </source>
</evidence>
<evidence type="ECO:0000256" key="6">
    <source>
        <dbReference type="ARBA" id="ARBA00023295"/>
    </source>
</evidence>
<protein>
    <recommendedName>
        <fullName evidence="9">Endoglucanase</fullName>
        <ecNumber evidence="9">3.2.1.4</ecNumber>
    </recommendedName>
</protein>
<evidence type="ECO:0000256" key="11">
    <source>
        <dbReference type="SAM" id="Phobius"/>
    </source>
</evidence>
<reference evidence="14" key="1">
    <citation type="submission" date="2025-08" db="UniProtKB">
        <authorList>
            <consortium name="RefSeq"/>
        </authorList>
    </citation>
    <scope>IDENTIFICATION</scope>
    <source>
        <tissue evidence="14">Young leaves</tissue>
    </source>
</reference>
<evidence type="ECO:0000256" key="9">
    <source>
        <dbReference type="RuleBase" id="RU361166"/>
    </source>
</evidence>
<feature type="domain" description="Glycoside hydrolase family 9" evidence="12">
    <location>
        <begin position="113"/>
        <end position="586"/>
    </location>
</feature>
<feature type="active site" evidence="8">
    <location>
        <position position="516"/>
    </location>
</feature>
<feature type="transmembrane region" description="Helical" evidence="11">
    <location>
        <begin position="78"/>
        <end position="97"/>
    </location>
</feature>
<evidence type="ECO:0000256" key="7">
    <source>
        <dbReference type="ARBA" id="ARBA00023326"/>
    </source>
</evidence>
<feature type="region of interest" description="Disordered" evidence="10">
    <location>
        <begin position="665"/>
        <end position="691"/>
    </location>
</feature>
<evidence type="ECO:0000256" key="8">
    <source>
        <dbReference type="PROSITE-ProRule" id="PRU10059"/>
    </source>
</evidence>
<dbReference type="OrthoDB" id="10257085at2759"/>
<dbReference type="Gene3D" id="1.50.10.10">
    <property type="match status" value="1"/>
</dbReference>
<dbReference type="GO" id="GO:0008810">
    <property type="term" value="F:cellulase activity"/>
    <property type="evidence" value="ECO:0007669"/>
    <property type="project" value="UniProtKB-EC"/>
</dbReference>
<keyword evidence="7 8" id="KW-0624">Polysaccharide degradation</keyword>
<dbReference type="EC" id="3.2.1.4" evidence="9"/>
<dbReference type="InterPro" id="IPR012341">
    <property type="entry name" value="6hp_glycosidase-like_sf"/>
</dbReference>
<dbReference type="GO" id="GO:0030245">
    <property type="term" value="P:cellulose catabolic process"/>
    <property type="evidence" value="ECO:0007669"/>
    <property type="project" value="UniProtKB-KW"/>
</dbReference>
<evidence type="ECO:0000259" key="12">
    <source>
        <dbReference type="Pfam" id="PF00759"/>
    </source>
</evidence>
<dbReference type="GeneID" id="111492020"/>
<evidence type="ECO:0000313" key="14">
    <source>
        <dbReference type="RefSeq" id="XP_022996939.1"/>
    </source>
</evidence>
<comment type="similarity">
    <text evidence="2 8 9">Belongs to the glycosyl hydrolase 9 (cellulase E) family.</text>
</comment>
<dbReference type="Proteomes" id="UP000504608">
    <property type="component" value="Unplaced"/>
</dbReference>
<evidence type="ECO:0000313" key="13">
    <source>
        <dbReference type="Proteomes" id="UP000504608"/>
    </source>
</evidence>
<proteinExistence type="inferred from homology"/>
<evidence type="ECO:0000256" key="10">
    <source>
        <dbReference type="SAM" id="MobiDB-lite"/>
    </source>
</evidence>
<name>A0A6J1KA30_CUCMA</name>
<evidence type="ECO:0000256" key="1">
    <source>
        <dbReference type="ARBA" id="ARBA00000966"/>
    </source>
</evidence>
<keyword evidence="4 9" id="KW-0136">Cellulose degradation</keyword>
<dbReference type="PROSITE" id="PS00592">
    <property type="entry name" value="GH9_2"/>
    <property type="match status" value="1"/>
</dbReference>
<comment type="catalytic activity">
    <reaction evidence="1 9">
        <text>Endohydrolysis of (1-&gt;4)-beta-D-glucosidic linkages in cellulose, lichenin and cereal beta-D-glucans.</text>
        <dbReference type="EC" id="3.2.1.4"/>
    </reaction>
</comment>
<keyword evidence="6 8" id="KW-0326">Glycosidase</keyword>
<dbReference type="SUPFAM" id="SSF48208">
    <property type="entry name" value="Six-hairpin glycosidases"/>
    <property type="match status" value="1"/>
</dbReference>
<organism evidence="13 14">
    <name type="scientific">Cucurbita maxima</name>
    <name type="common">Pumpkin</name>
    <name type="synonym">Winter squash</name>
    <dbReference type="NCBI Taxonomy" id="3661"/>
    <lineage>
        <taxon>Eukaryota</taxon>
        <taxon>Viridiplantae</taxon>
        <taxon>Streptophyta</taxon>
        <taxon>Embryophyta</taxon>
        <taxon>Tracheophyta</taxon>
        <taxon>Spermatophyta</taxon>
        <taxon>Magnoliopsida</taxon>
        <taxon>eudicotyledons</taxon>
        <taxon>Gunneridae</taxon>
        <taxon>Pentapetalae</taxon>
        <taxon>rosids</taxon>
        <taxon>fabids</taxon>
        <taxon>Cucurbitales</taxon>
        <taxon>Cucurbitaceae</taxon>
        <taxon>Cucurbiteae</taxon>
        <taxon>Cucurbita</taxon>
    </lineage>
</organism>
<evidence type="ECO:0000256" key="4">
    <source>
        <dbReference type="ARBA" id="ARBA00023001"/>
    </source>
</evidence>
<keyword evidence="5 8" id="KW-0119">Carbohydrate metabolism</keyword>
<gene>
    <name evidence="14" type="primary">LOC111492020</name>
</gene>
<dbReference type="PANTHER" id="PTHR22298">
    <property type="entry name" value="ENDO-1,4-BETA-GLUCANASE"/>
    <property type="match status" value="1"/>
</dbReference>
<feature type="region of interest" description="Disordered" evidence="10">
    <location>
        <begin position="1"/>
        <end position="27"/>
    </location>
</feature>
<sequence>MQGGNHWGGPLEVIDNDHNNDGRGEDWDRDRAALQSQSFNLNELDETQKSWLLGPAEGKKKKYVDLGCVIVSRKALKWSLFSILIAFCVIGLPIIVAKTRPKHHARPLPPDRYSDALHKALLFFNAQKSGKLGKSNNITWRGSSGLNDGNDTLAKGGLVGGYYDSGENSKSNFPMAYSMTMLSWSLVEYSHKYKAINEYDHVRDLIKWGTDYLLLTFNSSSTKITQIYSQVGGSQNGSQVPDDTTCWQKPEQMGYNRPTQTTFQGPDLAGEMSAALSAASIVFRDDAAYSAKLIKGAETLFAFARDSGRRARYSRDNAFLAAAYNSTGYYDEYMWAGAWLFYATGNTSYINLATLQGIPRNAKAFNVTAETSVPSWNNKLPAAMVLLTRVRMMLNPGFPYEEMLSTYQTLTALNMCSYLKQFRVYNWTRGGMMIMNKGQQQGQNLQYVANAAFLASLFADYLNSTGVPGFNCGPNYIPSTLLRTFATSQMDYILGKNPMNMSYIVGYGTKFPTRVHHRGASIPSDNKYYSCKGGFKWRDNPGPNPHTIVGAMVGGPDRFDKFHDVRTNPNYTEPTLAGNAGLVAALASLTTSAGFGIDKNTIFSGWVVASEDLAMKIIPFLSSFFFAPGVMFILCISYMTLHFVHIHICSFYKFSTQEMIKKKKRKDDSIDSKTCRPSCASTRSVHPHLDSSDKLPHSVLAIQSARFDGSISAQLGLVAYQL</sequence>
<dbReference type="AlphaFoldDB" id="A0A6J1KA30"/>
<keyword evidence="11" id="KW-0812">Transmembrane</keyword>
<accession>A0A6J1KA30</accession>
<dbReference type="Pfam" id="PF00759">
    <property type="entry name" value="Glyco_hydro_9"/>
    <property type="match status" value="1"/>
</dbReference>
<evidence type="ECO:0000256" key="3">
    <source>
        <dbReference type="ARBA" id="ARBA00022801"/>
    </source>
</evidence>
<dbReference type="InterPro" id="IPR018221">
    <property type="entry name" value="Glyco_hydro_9_His_AS"/>
</dbReference>
<keyword evidence="11" id="KW-0472">Membrane</keyword>
<feature type="compositionally biased region" description="Basic and acidic residues" evidence="10">
    <location>
        <begin position="15"/>
        <end position="27"/>
    </location>
</feature>